<keyword evidence="1" id="KW-0479">Metal-binding</keyword>
<accession>A0A699TTL9</accession>
<dbReference type="Pfam" id="PF00098">
    <property type="entry name" value="zf-CCHC"/>
    <property type="match status" value="1"/>
</dbReference>
<dbReference type="GO" id="GO:0003676">
    <property type="term" value="F:nucleic acid binding"/>
    <property type="evidence" value="ECO:0007669"/>
    <property type="project" value="InterPro"/>
</dbReference>
<gene>
    <name evidence="3" type="ORF">Tci_884397</name>
</gene>
<proteinExistence type="predicted"/>
<dbReference type="AlphaFoldDB" id="A0A699TTL9"/>
<keyword evidence="1" id="KW-0863">Zinc-finger</keyword>
<dbReference type="Gene3D" id="4.10.60.10">
    <property type="entry name" value="Zinc finger, CCHC-type"/>
    <property type="match status" value="1"/>
</dbReference>
<name>A0A699TTL9_TANCI</name>
<feature type="non-terminal residue" evidence="3">
    <location>
        <position position="129"/>
    </location>
</feature>
<dbReference type="InterPro" id="IPR001878">
    <property type="entry name" value="Znf_CCHC"/>
</dbReference>
<keyword evidence="1" id="KW-0862">Zinc</keyword>
<dbReference type="SMART" id="SM00343">
    <property type="entry name" value="ZnF_C2HC"/>
    <property type="match status" value="2"/>
</dbReference>
<organism evidence="3">
    <name type="scientific">Tanacetum cinerariifolium</name>
    <name type="common">Dalmatian daisy</name>
    <name type="synonym">Chrysanthemum cinerariifolium</name>
    <dbReference type="NCBI Taxonomy" id="118510"/>
    <lineage>
        <taxon>Eukaryota</taxon>
        <taxon>Viridiplantae</taxon>
        <taxon>Streptophyta</taxon>
        <taxon>Embryophyta</taxon>
        <taxon>Tracheophyta</taxon>
        <taxon>Spermatophyta</taxon>
        <taxon>Magnoliopsida</taxon>
        <taxon>eudicotyledons</taxon>
        <taxon>Gunneridae</taxon>
        <taxon>Pentapetalae</taxon>
        <taxon>asterids</taxon>
        <taxon>campanulids</taxon>
        <taxon>Asterales</taxon>
        <taxon>Asteraceae</taxon>
        <taxon>Asteroideae</taxon>
        <taxon>Anthemideae</taxon>
        <taxon>Anthemidinae</taxon>
        <taxon>Tanacetum</taxon>
    </lineage>
</organism>
<dbReference type="GO" id="GO:0008270">
    <property type="term" value="F:zinc ion binding"/>
    <property type="evidence" value="ECO:0007669"/>
    <property type="project" value="UniProtKB-KW"/>
</dbReference>
<dbReference type="SUPFAM" id="SSF57756">
    <property type="entry name" value="Retrovirus zinc finger-like domains"/>
    <property type="match status" value="1"/>
</dbReference>
<sequence length="129" mass="14981">EILHHDLSGVEETLGKVVERLKVLESEENTTLRKKLAEKEVLLDLTRMERDRAEKRLSESIWRNNTFEKYKNKRHAGDCWKCTKCGKLGHRTEQCRTSETGYYNCNVKGHRKRDCPKLGRNGQGGNNHG</sequence>
<comment type="caution">
    <text evidence="3">The sequence shown here is derived from an EMBL/GenBank/DDBJ whole genome shotgun (WGS) entry which is preliminary data.</text>
</comment>
<feature type="domain" description="CCHC-type" evidence="2">
    <location>
        <begin position="81"/>
        <end position="96"/>
    </location>
</feature>
<dbReference type="PROSITE" id="PS50158">
    <property type="entry name" value="ZF_CCHC"/>
    <property type="match status" value="1"/>
</dbReference>
<evidence type="ECO:0000256" key="1">
    <source>
        <dbReference type="PROSITE-ProRule" id="PRU00047"/>
    </source>
</evidence>
<reference evidence="3" key="1">
    <citation type="journal article" date="2019" name="Sci. Rep.">
        <title>Draft genome of Tanacetum cinerariifolium, the natural source of mosquito coil.</title>
        <authorList>
            <person name="Yamashiro T."/>
            <person name="Shiraishi A."/>
            <person name="Satake H."/>
            <person name="Nakayama K."/>
        </authorList>
    </citation>
    <scope>NUCLEOTIDE SEQUENCE</scope>
</reference>
<dbReference type="EMBL" id="BKCJ011265518">
    <property type="protein sequence ID" value="GFD12428.1"/>
    <property type="molecule type" value="Genomic_DNA"/>
</dbReference>
<feature type="non-terminal residue" evidence="3">
    <location>
        <position position="1"/>
    </location>
</feature>
<dbReference type="InterPro" id="IPR036875">
    <property type="entry name" value="Znf_CCHC_sf"/>
</dbReference>
<protein>
    <recommendedName>
        <fullName evidence="2">CCHC-type domain-containing protein</fullName>
    </recommendedName>
</protein>
<evidence type="ECO:0000259" key="2">
    <source>
        <dbReference type="PROSITE" id="PS50158"/>
    </source>
</evidence>
<evidence type="ECO:0000313" key="3">
    <source>
        <dbReference type="EMBL" id="GFD12428.1"/>
    </source>
</evidence>